<dbReference type="PANTHER" id="PTHR47772">
    <property type="entry name" value="ZINC FINGER PROTEIN 200"/>
    <property type="match status" value="1"/>
</dbReference>
<keyword evidence="5" id="KW-0862">Zinc</keyword>
<feature type="domain" description="C2H2-type" evidence="10">
    <location>
        <begin position="100"/>
        <end position="123"/>
    </location>
</feature>
<evidence type="ECO:0000313" key="12">
    <source>
        <dbReference type="Proteomes" id="UP001497623"/>
    </source>
</evidence>
<feature type="domain" description="C2H2-type" evidence="10">
    <location>
        <begin position="42"/>
        <end position="64"/>
    </location>
</feature>
<organism evidence="11 12">
    <name type="scientific">Meganyctiphanes norvegica</name>
    <name type="common">Northern krill</name>
    <name type="synonym">Thysanopoda norvegica</name>
    <dbReference type="NCBI Taxonomy" id="48144"/>
    <lineage>
        <taxon>Eukaryota</taxon>
        <taxon>Metazoa</taxon>
        <taxon>Ecdysozoa</taxon>
        <taxon>Arthropoda</taxon>
        <taxon>Crustacea</taxon>
        <taxon>Multicrustacea</taxon>
        <taxon>Malacostraca</taxon>
        <taxon>Eumalacostraca</taxon>
        <taxon>Eucarida</taxon>
        <taxon>Euphausiacea</taxon>
        <taxon>Euphausiidae</taxon>
        <taxon>Meganyctiphanes</taxon>
    </lineage>
</organism>
<proteinExistence type="predicted"/>
<dbReference type="InterPro" id="IPR013087">
    <property type="entry name" value="Znf_C2H2_type"/>
</dbReference>
<comment type="caution">
    <text evidence="11">The sequence shown here is derived from an EMBL/GenBank/DDBJ whole genome shotgun (WGS) entry which is preliminary data.</text>
</comment>
<dbReference type="InterPro" id="IPR036236">
    <property type="entry name" value="Znf_C2H2_sf"/>
</dbReference>
<keyword evidence="12" id="KW-1185">Reference proteome</keyword>
<dbReference type="Pfam" id="PF00096">
    <property type="entry name" value="zf-C2H2"/>
    <property type="match status" value="2"/>
</dbReference>
<feature type="domain" description="C2H2-type" evidence="10">
    <location>
        <begin position="347"/>
        <end position="374"/>
    </location>
</feature>
<evidence type="ECO:0000256" key="6">
    <source>
        <dbReference type="ARBA" id="ARBA00023015"/>
    </source>
</evidence>
<dbReference type="PROSITE" id="PS50157">
    <property type="entry name" value="ZINC_FINGER_C2H2_2"/>
    <property type="match status" value="11"/>
</dbReference>
<evidence type="ECO:0000256" key="2">
    <source>
        <dbReference type="ARBA" id="ARBA00022723"/>
    </source>
</evidence>
<evidence type="ECO:0000256" key="4">
    <source>
        <dbReference type="ARBA" id="ARBA00022771"/>
    </source>
</evidence>
<feature type="domain" description="C2H2-type" evidence="10">
    <location>
        <begin position="162"/>
        <end position="189"/>
    </location>
</feature>
<dbReference type="AlphaFoldDB" id="A0AAV2PMG9"/>
<dbReference type="GO" id="GO:0008270">
    <property type="term" value="F:zinc ion binding"/>
    <property type="evidence" value="ECO:0007669"/>
    <property type="project" value="UniProtKB-KW"/>
</dbReference>
<gene>
    <name evidence="11" type="ORF">MNOR_LOCUS2277</name>
</gene>
<keyword evidence="4 9" id="KW-0863">Zinc-finger</keyword>
<dbReference type="PANTHER" id="PTHR47772:SF13">
    <property type="entry name" value="GASTRULA ZINC FINGER PROTEIN XLCGF49.1-LIKE-RELATED"/>
    <property type="match status" value="1"/>
</dbReference>
<evidence type="ECO:0000313" key="11">
    <source>
        <dbReference type="EMBL" id="CAL4061776.1"/>
    </source>
</evidence>
<dbReference type="SUPFAM" id="SSF57667">
    <property type="entry name" value="beta-beta-alpha zinc fingers"/>
    <property type="match status" value="7"/>
</dbReference>
<keyword evidence="8" id="KW-0539">Nucleus</keyword>
<dbReference type="EMBL" id="CAXKWB010000680">
    <property type="protein sequence ID" value="CAL4061776.1"/>
    <property type="molecule type" value="Genomic_DNA"/>
</dbReference>
<evidence type="ECO:0000259" key="10">
    <source>
        <dbReference type="PROSITE" id="PS50157"/>
    </source>
</evidence>
<evidence type="ECO:0000256" key="1">
    <source>
        <dbReference type="ARBA" id="ARBA00004123"/>
    </source>
</evidence>
<keyword evidence="3" id="KW-0677">Repeat</keyword>
<evidence type="ECO:0000256" key="3">
    <source>
        <dbReference type="ARBA" id="ARBA00022737"/>
    </source>
</evidence>
<dbReference type="Proteomes" id="UP001497623">
    <property type="component" value="Unassembled WGS sequence"/>
</dbReference>
<accession>A0AAV2PMG9</accession>
<keyword evidence="7" id="KW-0804">Transcription</keyword>
<keyword evidence="2" id="KW-0479">Metal-binding</keyword>
<dbReference type="InterPro" id="IPR050636">
    <property type="entry name" value="C2H2-ZF_domain-containing"/>
</dbReference>
<evidence type="ECO:0000256" key="8">
    <source>
        <dbReference type="ARBA" id="ARBA00023242"/>
    </source>
</evidence>
<feature type="domain" description="C2H2-type" evidence="10">
    <location>
        <begin position="126"/>
        <end position="153"/>
    </location>
</feature>
<reference evidence="11 12" key="1">
    <citation type="submission" date="2024-05" db="EMBL/GenBank/DDBJ databases">
        <authorList>
            <person name="Wallberg A."/>
        </authorList>
    </citation>
    <scope>NUCLEOTIDE SEQUENCE [LARGE SCALE GENOMIC DNA]</scope>
</reference>
<dbReference type="Gene3D" id="3.30.160.60">
    <property type="entry name" value="Classic Zinc Finger"/>
    <property type="match status" value="8"/>
</dbReference>
<feature type="domain" description="C2H2-type" evidence="10">
    <location>
        <begin position="427"/>
        <end position="456"/>
    </location>
</feature>
<evidence type="ECO:0000256" key="9">
    <source>
        <dbReference type="PROSITE-ProRule" id="PRU00042"/>
    </source>
</evidence>
<protein>
    <recommendedName>
        <fullName evidence="10">C2H2-type domain-containing protein</fullName>
    </recommendedName>
</protein>
<keyword evidence="6" id="KW-0805">Transcription regulation</keyword>
<comment type="subcellular location">
    <subcellularLocation>
        <location evidence="1">Nucleus</location>
    </subcellularLocation>
</comment>
<feature type="domain" description="C2H2-type" evidence="10">
    <location>
        <begin position="245"/>
        <end position="272"/>
    </location>
</feature>
<feature type="domain" description="C2H2-type" evidence="10">
    <location>
        <begin position="556"/>
        <end position="584"/>
    </location>
</feature>
<evidence type="ECO:0000256" key="7">
    <source>
        <dbReference type="ARBA" id="ARBA00023163"/>
    </source>
</evidence>
<evidence type="ECO:0000256" key="5">
    <source>
        <dbReference type="ARBA" id="ARBA00022833"/>
    </source>
</evidence>
<feature type="domain" description="C2H2-type" evidence="10">
    <location>
        <begin position="457"/>
        <end position="479"/>
    </location>
</feature>
<feature type="domain" description="C2H2-type" evidence="10">
    <location>
        <begin position="273"/>
        <end position="300"/>
    </location>
</feature>
<dbReference type="PROSITE" id="PS00028">
    <property type="entry name" value="ZINC_FINGER_C2H2_1"/>
    <property type="match status" value="11"/>
</dbReference>
<feature type="domain" description="C2H2-type" evidence="10">
    <location>
        <begin position="645"/>
        <end position="671"/>
    </location>
</feature>
<dbReference type="GO" id="GO:0005634">
    <property type="term" value="C:nucleus"/>
    <property type="evidence" value="ECO:0007669"/>
    <property type="project" value="UniProtKB-SubCell"/>
</dbReference>
<name>A0AAV2PMG9_MEGNR</name>
<dbReference type="SMART" id="SM00355">
    <property type="entry name" value="ZnF_C2H2"/>
    <property type="match status" value="17"/>
</dbReference>
<sequence>MPKHYIIEYEYEAEEVIAEEIYSNYVKAEESEEEDEMGSKRFYCYECKFLFSRKSLLDKHLETHPKFQCLSCEFTTLVENELKKHMQLHLPDSKINPLLLECPNCNFSTSRKSSLSNHLRKHTRPFLCKECGNKFTHETYMKAHITLHHRKSTDMKRNFESFSCTVCDYKCSSDAGLQEHIEGHQATPPFICHCSVECSSEANLKSHMVTHTDIKMESSDLDIECLTDFNNNELHGNLPVQSHSYECTDCGHKFDCQIHLKWHLLTHNNKQYYDCSECEFRTIKLFNLKMHEKKHAGKKLMACPECDYKAENEILLVKHTKTHRKNMKPKCCQNNFKKCKGKSELSFICSYCSDDFSSLKKLTKHVQIHNKGNKNSDNKNQLKSHPAILKETYNATKQGNDIKISNKIFKLNNWTIAQDKKEFNEKIACEVNGCTEIFLSQRNLKKHMNNHKNENIYNCNDCDNKFYTKYKLQKHLNNHETHNCMKCDFKYNNLRELSIHEESHITKLEDSTFEVNCAKHLKNDSITSKIVSPVYSIGNKNLKKLPKNKIDKIIKIKCSMCHLTFVTKSGRAKHMDNIHNKKEKKNENMKCSMCNLTFVTKYGHWRHMNIIHLKNKQFSCSICPYKTFLSYRLKQHEVIHKHDRFHCPECDYKCAKNTELIHHMTRTHAMT</sequence>